<dbReference type="Proteomes" id="UP001151760">
    <property type="component" value="Unassembled WGS sequence"/>
</dbReference>
<gene>
    <name evidence="1" type="ORF">Tco_0703744</name>
</gene>
<dbReference type="EMBL" id="BQNB010009966">
    <property type="protein sequence ID" value="GJS70903.1"/>
    <property type="molecule type" value="Genomic_DNA"/>
</dbReference>
<reference evidence="1" key="2">
    <citation type="submission" date="2022-01" db="EMBL/GenBank/DDBJ databases">
        <authorList>
            <person name="Yamashiro T."/>
            <person name="Shiraishi A."/>
            <person name="Satake H."/>
            <person name="Nakayama K."/>
        </authorList>
    </citation>
    <scope>NUCLEOTIDE SEQUENCE</scope>
</reference>
<evidence type="ECO:0000313" key="2">
    <source>
        <dbReference type="Proteomes" id="UP001151760"/>
    </source>
</evidence>
<accession>A0ABQ4XZN8</accession>
<name>A0ABQ4XZN8_9ASTR</name>
<keyword evidence="2" id="KW-1185">Reference proteome</keyword>
<protein>
    <submittedName>
        <fullName evidence="1">Uncharacterized protein</fullName>
    </submittedName>
</protein>
<comment type="caution">
    <text evidence="1">The sequence shown here is derived from an EMBL/GenBank/DDBJ whole genome shotgun (WGS) entry which is preliminary data.</text>
</comment>
<organism evidence="1 2">
    <name type="scientific">Tanacetum coccineum</name>
    <dbReference type="NCBI Taxonomy" id="301880"/>
    <lineage>
        <taxon>Eukaryota</taxon>
        <taxon>Viridiplantae</taxon>
        <taxon>Streptophyta</taxon>
        <taxon>Embryophyta</taxon>
        <taxon>Tracheophyta</taxon>
        <taxon>Spermatophyta</taxon>
        <taxon>Magnoliopsida</taxon>
        <taxon>eudicotyledons</taxon>
        <taxon>Gunneridae</taxon>
        <taxon>Pentapetalae</taxon>
        <taxon>asterids</taxon>
        <taxon>campanulids</taxon>
        <taxon>Asterales</taxon>
        <taxon>Asteraceae</taxon>
        <taxon>Asteroideae</taxon>
        <taxon>Anthemideae</taxon>
        <taxon>Anthemidinae</taxon>
        <taxon>Tanacetum</taxon>
    </lineage>
</organism>
<sequence length="258" mass="28147">VSNPSRSFTTKHESIACPADADCSLPLLIKYLVTFWDIWLAVSGLKVGCDYAYIIFAQTEQAAKIQINSNSKNIVFGSGFSDSKVHKDIRSWPFTVVVLRNIGKKRSHLTLSNWNIKASKGLSDVVRTRRRTSSVSTNSGLQAAGALNSKINDFQCAILKLVTLDVGWLVLAHIVLAKNKADTHQLHMFAETTTNSRSACGCFVLISPKLLSFTNAGLSTLGFRGDHGPTHMSSSEDMVLGGLALFAPASELHFYRAE</sequence>
<feature type="non-terminal residue" evidence="1">
    <location>
        <position position="1"/>
    </location>
</feature>
<proteinExistence type="predicted"/>
<evidence type="ECO:0000313" key="1">
    <source>
        <dbReference type="EMBL" id="GJS70903.1"/>
    </source>
</evidence>
<reference evidence="1" key="1">
    <citation type="journal article" date="2022" name="Int. J. Mol. Sci.">
        <title>Draft Genome of Tanacetum Coccineum: Genomic Comparison of Closely Related Tanacetum-Family Plants.</title>
        <authorList>
            <person name="Yamashiro T."/>
            <person name="Shiraishi A."/>
            <person name="Nakayama K."/>
            <person name="Satake H."/>
        </authorList>
    </citation>
    <scope>NUCLEOTIDE SEQUENCE</scope>
</reference>